<evidence type="ECO:0000256" key="1">
    <source>
        <dbReference type="SAM" id="Phobius"/>
    </source>
</evidence>
<organism evidence="2 3">
    <name type="scientific">Pseudomonas syringae pv. maculicola</name>
    <dbReference type="NCBI Taxonomy" id="59511"/>
    <lineage>
        <taxon>Bacteria</taxon>
        <taxon>Pseudomonadati</taxon>
        <taxon>Pseudomonadota</taxon>
        <taxon>Gammaproteobacteria</taxon>
        <taxon>Pseudomonadales</taxon>
        <taxon>Pseudomonadaceae</taxon>
        <taxon>Pseudomonas</taxon>
    </lineage>
</organism>
<dbReference type="AlphaFoldDB" id="A0A3M2YI50"/>
<gene>
    <name evidence="2" type="ORF">APX70_07914</name>
</gene>
<comment type="caution">
    <text evidence="2">The sequence shown here is derived from an EMBL/GenBank/DDBJ whole genome shotgun (WGS) entry which is preliminary data.</text>
</comment>
<reference evidence="2 3" key="1">
    <citation type="submission" date="2018-08" db="EMBL/GenBank/DDBJ databases">
        <title>Recombination of ecologically and evolutionarily significant loci maintains genetic cohesion in the Pseudomonas syringae species complex.</title>
        <authorList>
            <person name="Dillon M."/>
            <person name="Thakur S."/>
            <person name="Almeida R.N.D."/>
            <person name="Weir B.S."/>
            <person name="Guttman D.S."/>
        </authorList>
    </citation>
    <scope>NUCLEOTIDE SEQUENCE [LARGE SCALE GENOMIC DNA]</scope>
    <source>
        <strain evidence="2 3">88_10</strain>
    </source>
</reference>
<evidence type="ECO:0000313" key="3">
    <source>
        <dbReference type="Proteomes" id="UP000282378"/>
    </source>
</evidence>
<evidence type="ECO:0000313" key="2">
    <source>
        <dbReference type="EMBL" id="RML75696.1"/>
    </source>
</evidence>
<feature type="non-terminal residue" evidence="2">
    <location>
        <position position="40"/>
    </location>
</feature>
<keyword evidence="1" id="KW-0472">Membrane</keyword>
<proteinExistence type="predicted"/>
<dbReference type="EMBL" id="RBNL01002280">
    <property type="protein sequence ID" value="RML75696.1"/>
    <property type="molecule type" value="Genomic_DNA"/>
</dbReference>
<keyword evidence="1" id="KW-1133">Transmembrane helix</keyword>
<accession>A0A3M2YI50</accession>
<keyword evidence="1" id="KW-0812">Transmembrane</keyword>
<name>A0A3M2YI50_PSEYM</name>
<protein>
    <submittedName>
        <fullName evidence="2">Uncharacterized protein</fullName>
    </submittedName>
</protein>
<feature type="non-terminal residue" evidence="2">
    <location>
        <position position="1"/>
    </location>
</feature>
<dbReference type="Proteomes" id="UP000282378">
    <property type="component" value="Unassembled WGS sequence"/>
</dbReference>
<feature type="transmembrane region" description="Helical" evidence="1">
    <location>
        <begin position="12"/>
        <end position="30"/>
    </location>
</feature>
<sequence length="40" mass="4293">AEALPAWLPSAVPGWAWLLSLLGAFVLLLPKGVPLRLLGW</sequence>